<keyword evidence="7 9" id="KW-0408">Iron</keyword>
<dbReference type="OrthoDB" id="407010at2759"/>
<feature type="binding site" evidence="9">
    <location>
        <position position="173"/>
    </location>
    <ligand>
        <name>Fe cation</name>
        <dbReference type="ChEBI" id="CHEBI:24875"/>
        <note>catalytic</note>
    </ligand>
</feature>
<proteinExistence type="inferred from homology"/>
<keyword evidence="3 10" id="KW-0812">Transmembrane</keyword>
<evidence type="ECO:0000256" key="5">
    <source>
        <dbReference type="ARBA" id="ARBA00022989"/>
    </source>
</evidence>
<evidence type="ECO:0000256" key="10">
    <source>
        <dbReference type="SAM" id="Phobius"/>
    </source>
</evidence>
<dbReference type="InterPro" id="IPR000276">
    <property type="entry name" value="GPCR_Rhodpsn"/>
</dbReference>
<dbReference type="PANTHER" id="PTHR10543">
    <property type="entry name" value="BETA-CAROTENE DIOXYGENASE"/>
    <property type="match status" value="1"/>
</dbReference>
<dbReference type="Pfam" id="PF03055">
    <property type="entry name" value="RPE65"/>
    <property type="match status" value="1"/>
</dbReference>
<dbReference type="EMBL" id="LSMT01000430">
    <property type="protein sequence ID" value="PFX18111.1"/>
    <property type="molecule type" value="Genomic_DNA"/>
</dbReference>
<feature type="transmembrane region" description="Helical" evidence="10">
    <location>
        <begin position="232"/>
        <end position="258"/>
    </location>
</feature>
<feature type="transmembrane region" description="Helical" evidence="10">
    <location>
        <begin position="774"/>
        <end position="798"/>
    </location>
</feature>
<feature type="transmembrane region" description="Helical" evidence="10">
    <location>
        <begin position="744"/>
        <end position="768"/>
    </location>
</feature>
<dbReference type="STRING" id="50429.A0A2B4RKH3"/>
<evidence type="ECO:0000256" key="4">
    <source>
        <dbReference type="ARBA" id="ARBA00022723"/>
    </source>
</evidence>
<evidence type="ECO:0000313" key="12">
    <source>
        <dbReference type="EMBL" id="PFX18111.1"/>
    </source>
</evidence>
<dbReference type="PANTHER" id="PTHR10543:SF24">
    <property type="entry name" value="CAROTENOID ISOMEROOXYGENASE"/>
    <property type="match status" value="1"/>
</dbReference>
<dbReference type="PROSITE" id="PS50262">
    <property type="entry name" value="G_PROTEIN_RECEP_F1_2"/>
    <property type="match status" value="1"/>
</dbReference>
<sequence>MEELYQTVREQIKPVEAEIRGVIPPWLNGSLLRNGPAMYEVGPEAYKHWFDGLGMIQNFKVENGKVTYCSRYLRSQAFVRAEARRGIAYAEFGTPLPPDPCKNIFARFFSYFVPPERTDNCSINVVTMNGQTYASSDSPFLIGFDPSSLQALSEYNIRSDFPGPVRMFSMTPHPHEDEEGNVYNVAVSLKNGTRYNITQIPPRPSTPADTAPHPLQGVNVLSTFTPKNRLCYYHSFAMTPNYFVFIENPFVVNVWALLTMKMRGRSFHECMKWDNKQPSRFYVIDRKTGKVVAQYKTENFFSFHHVNAFETETDIIMDVCCYPDARIVYQYYLHHLRSKGEHEVSKGFPDPALRRYRLPIPKTASSSSWQRLPSYSDGRDYKVLYYGVELPQINYRFANGKPYRFMYGVGPHQRGDFLNQLIKVDVLGKEAKTWHERHCFPSEPVFVPAPGAETEDEGVIISSVVGVRGKKSFLLILDGRTFREVARATVTCPMAHSLHAFDIILEKLKKPDTDHLLTSCCFPKVTQSTESIQSDEEPPIVEITSASSSPRRRRILILCSIRKAFYFLITNLAIADLLISLLFTPMLFIYRVYAKAELIAYTPICEISLFLSMFSISLMYFVFPLLAYHRKDVMLRPQNPRLSLVQARLIVSIFWILCIVSAVFMVLMARNEFTSGDPSPKLYRCLLINQRLDTYAKVFLGYSATLYGLSIAFTAMIYLQIFCTLRTHLEGVNGSADERHTTKLCFWIAIVYTAFWTPFLLVQLAGIFGTYTELYFNLHGCSSAIGVLGSAVNPLLYAVMNPYYKTRMCDLFKRLTCRETAPTVTEEI</sequence>
<dbReference type="GO" id="GO:0016121">
    <property type="term" value="P:carotene catabolic process"/>
    <property type="evidence" value="ECO:0007669"/>
    <property type="project" value="TreeGrafter"/>
</dbReference>
<comment type="similarity">
    <text evidence="2">Belongs to the carotenoid oxygenase family.</text>
</comment>
<dbReference type="InterPro" id="IPR004294">
    <property type="entry name" value="Carotenoid_Oase"/>
</dbReference>
<feature type="transmembrane region" description="Helical" evidence="10">
    <location>
        <begin position="649"/>
        <end position="669"/>
    </location>
</feature>
<keyword evidence="13" id="KW-1185">Reference proteome</keyword>
<feature type="transmembrane region" description="Helical" evidence="10">
    <location>
        <begin position="564"/>
        <end position="589"/>
    </location>
</feature>
<feature type="transmembrane region" description="Helical" evidence="10">
    <location>
        <begin position="699"/>
        <end position="723"/>
    </location>
</feature>
<dbReference type="GO" id="GO:0003834">
    <property type="term" value="F:beta-carotene 15,15'-dioxygenase activity"/>
    <property type="evidence" value="ECO:0007669"/>
    <property type="project" value="TreeGrafter"/>
</dbReference>
<protein>
    <submittedName>
        <fullName evidence="12">Beta,beta-carotene 9',10'-oxygenase</fullName>
    </submittedName>
</protein>
<dbReference type="GO" id="GO:0046872">
    <property type="term" value="F:metal ion binding"/>
    <property type="evidence" value="ECO:0007669"/>
    <property type="project" value="UniProtKB-KW"/>
</dbReference>
<dbReference type="CDD" id="cd00637">
    <property type="entry name" value="7tm_classA_rhodopsin-like"/>
    <property type="match status" value="1"/>
</dbReference>
<accession>A0A2B4RKH3</accession>
<reference evidence="13" key="1">
    <citation type="journal article" date="2017" name="bioRxiv">
        <title>Comparative analysis of the genomes of Stylophora pistillata and Acropora digitifera provides evidence for extensive differences between species of corals.</title>
        <authorList>
            <person name="Voolstra C.R."/>
            <person name="Li Y."/>
            <person name="Liew Y.J."/>
            <person name="Baumgarten S."/>
            <person name="Zoccola D."/>
            <person name="Flot J.-F."/>
            <person name="Tambutte S."/>
            <person name="Allemand D."/>
            <person name="Aranda M."/>
        </authorList>
    </citation>
    <scope>NUCLEOTIDE SEQUENCE [LARGE SCALE GENOMIC DNA]</scope>
</reference>
<evidence type="ECO:0000256" key="9">
    <source>
        <dbReference type="PIRSR" id="PIRSR604294-1"/>
    </source>
</evidence>
<dbReference type="AlphaFoldDB" id="A0A2B4RKH3"/>
<organism evidence="12 13">
    <name type="scientific">Stylophora pistillata</name>
    <name type="common">Smooth cauliflower coral</name>
    <dbReference type="NCBI Taxonomy" id="50429"/>
    <lineage>
        <taxon>Eukaryota</taxon>
        <taxon>Metazoa</taxon>
        <taxon>Cnidaria</taxon>
        <taxon>Anthozoa</taxon>
        <taxon>Hexacorallia</taxon>
        <taxon>Scleractinia</taxon>
        <taxon>Astrocoeniina</taxon>
        <taxon>Pocilloporidae</taxon>
        <taxon>Stylophora</taxon>
    </lineage>
</organism>
<evidence type="ECO:0000256" key="2">
    <source>
        <dbReference type="ARBA" id="ARBA00006787"/>
    </source>
</evidence>
<feature type="binding site" evidence="9">
    <location>
        <position position="304"/>
    </location>
    <ligand>
        <name>Fe cation</name>
        <dbReference type="ChEBI" id="CHEBI:24875"/>
        <note>catalytic</note>
    </ligand>
</feature>
<evidence type="ECO:0000256" key="8">
    <source>
        <dbReference type="ARBA" id="ARBA00023136"/>
    </source>
</evidence>
<dbReference type="GO" id="GO:0010436">
    <property type="term" value="F:carotenoid dioxygenase activity"/>
    <property type="evidence" value="ECO:0007669"/>
    <property type="project" value="TreeGrafter"/>
</dbReference>
<comment type="caution">
    <text evidence="12">The sequence shown here is derived from an EMBL/GenBank/DDBJ whole genome shotgun (WGS) entry which is preliminary data.</text>
</comment>
<dbReference type="PRINTS" id="PR00237">
    <property type="entry name" value="GPCRRHODOPSN"/>
</dbReference>
<feature type="domain" description="G-protein coupled receptors family 1 profile" evidence="11">
    <location>
        <begin position="541"/>
        <end position="797"/>
    </location>
</feature>
<feature type="binding site" evidence="9">
    <location>
        <position position="499"/>
    </location>
    <ligand>
        <name>Fe cation</name>
        <dbReference type="ChEBI" id="CHEBI:24875"/>
        <note>catalytic</note>
    </ligand>
</feature>
<dbReference type="GO" id="GO:0016020">
    <property type="term" value="C:membrane"/>
    <property type="evidence" value="ECO:0007669"/>
    <property type="project" value="UniProtKB-SubCell"/>
</dbReference>
<keyword evidence="5 10" id="KW-1133">Transmembrane helix</keyword>
<evidence type="ECO:0000259" key="11">
    <source>
        <dbReference type="PROSITE" id="PS50262"/>
    </source>
</evidence>
<dbReference type="Pfam" id="PF00001">
    <property type="entry name" value="7tm_1"/>
    <property type="match status" value="1"/>
</dbReference>
<evidence type="ECO:0000256" key="1">
    <source>
        <dbReference type="ARBA" id="ARBA00004370"/>
    </source>
</evidence>
<dbReference type="GO" id="GO:0004930">
    <property type="term" value="F:G protein-coupled receptor activity"/>
    <property type="evidence" value="ECO:0007669"/>
    <property type="project" value="InterPro"/>
</dbReference>
<evidence type="ECO:0000256" key="3">
    <source>
        <dbReference type="ARBA" id="ARBA00022692"/>
    </source>
</evidence>
<evidence type="ECO:0000256" key="6">
    <source>
        <dbReference type="ARBA" id="ARBA00023002"/>
    </source>
</evidence>
<name>A0A2B4RKH3_STYPI</name>
<evidence type="ECO:0000256" key="7">
    <source>
        <dbReference type="ARBA" id="ARBA00023004"/>
    </source>
</evidence>
<gene>
    <name evidence="12" type="primary">Bco2</name>
    <name evidence="12" type="ORF">AWC38_SpisGene17537</name>
</gene>
<dbReference type="Gene3D" id="1.20.1070.10">
    <property type="entry name" value="Rhodopsin 7-helix transmembrane proteins"/>
    <property type="match status" value="1"/>
</dbReference>
<keyword evidence="4 9" id="KW-0479">Metal-binding</keyword>
<evidence type="ECO:0000313" key="13">
    <source>
        <dbReference type="Proteomes" id="UP000225706"/>
    </source>
</evidence>
<dbReference type="Proteomes" id="UP000225706">
    <property type="component" value="Unassembled WGS sequence"/>
</dbReference>
<comment type="subcellular location">
    <subcellularLocation>
        <location evidence="1">Membrane</location>
    </subcellularLocation>
</comment>
<keyword evidence="8 10" id="KW-0472">Membrane</keyword>
<comment type="cofactor">
    <cofactor evidence="9">
        <name>Fe(2+)</name>
        <dbReference type="ChEBI" id="CHEBI:29033"/>
    </cofactor>
    <text evidence="9">Binds 1 Fe(2+) ion per subunit.</text>
</comment>
<feature type="transmembrane region" description="Helical" evidence="10">
    <location>
        <begin position="609"/>
        <end position="628"/>
    </location>
</feature>
<feature type="binding site" evidence="9">
    <location>
        <position position="234"/>
    </location>
    <ligand>
        <name>Fe cation</name>
        <dbReference type="ChEBI" id="CHEBI:24875"/>
        <note>catalytic</note>
    </ligand>
</feature>
<keyword evidence="6" id="KW-0560">Oxidoreductase</keyword>
<dbReference type="SUPFAM" id="SSF81321">
    <property type="entry name" value="Family A G protein-coupled receptor-like"/>
    <property type="match status" value="1"/>
</dbReference>
<dbReference type="InterPro" id="IPR017452">
    <property type="entry name" value="GPCR_Rhodpsn_7TM"/>
</dbReference>